<keyword evidence="4" id="KW-1185">Reference proteome</keyword>
<evidence type="ECO:0008006" key="5">
    <source>
        <dbReference type="Google" id="ProtNLM"/>
    </source>
</evidence>
<evidence type="ECO:0000256" key="1">
    <source>
        <dbReference type="ARBA" id="ARBA00022729"/>
    </source>
</evidence>
<accession>A0A217ED00</accession>
<proteinExistence type="predicted"/>
<sequence length="129" mass="14316">MYKKIILGGLIAVSALPTFAADENELIVSGVNTDEVMALALKKQPTTVVKASREVDGSIVKFTATVDRQINGELYTLYDDTGYVFAHINQNLYPYGRLYRGVRVRIIGKVYTLKTKPKHIQVVSIQIIG</sequence>
<evidence type="ECO:0000256" key="2">
    <source>
        <dbReference type="SAM" id="SignalP"/>
    </source>
</evidence>
<name>A0A217ED00_9GAMM</name>
<reference evidence="4" key="1">
    <citation type="submission" date="2017-06" db="EMBL/GenBank/DDBJ databases">
        <authorList>
            <person name="Varghese N."/>
            <person name="Submissions S."/>
        </authorList>
    </citation>
    <scope>NUCLEOTIDE SEQUENCE [LARGE SCALE GENOMIC DNA]</scope>
    <source>
        <strain evidence="4">ANC 5114</strain>
    </source>
</reference>
<dbReference type="InterPro" id="IPR036700">
    <property type="entry name" value="BOBF_sf"/>
</dbReference>
<dbReference type="EMBL" id="FZLN01000001">
    <property type="protein sequence ID" value="SNQ28385.1"/>
    <property type="molecule type" value="Genomic_DNA"/>
</dbReference>
<gene>
    <name evidence="3" type="ORF">SAMN05444584_0304</name>
</gene>
<evidence type="ECO:0000313" key="3">
    <source>
        <dbReference type="EMBL" id="SNQ28385.1"/>
    </source>
</evidence>
<dbReference type="Gene3D" id="2.40.50.200">
    <property type="entry name" value="Bacterial OB-fold"/>
    <property type="match status" value="1"/>
</dbReference>
<evidence type="ECO:0000313" key="4">
    <source>
        <dbReference type="Proteomes" id="UP000243463"/>
    </source>
</evidence>
<feature type="chain" id="PRO_5012262113" description="TIGR00156 family protein" evidence="2">
    <location>
        <begin position="21"/>
        <end position="129"/>
    </location>
</feature>
<dbReference type="SUPFAM" id="SSF101756">
    <property type="entry name" value="Hypothetical protein YgiW"/>
    <property type="match status" value="1"/>
</dbReference>
<keyword evidence="1 2" id="KW-0732">Signal</keyword>
<dbReference type="Proteomes" id="UP000243463">
    <property type="component" value="Unassembled WGS sequence"/>
</dbReference>
<protein>
    <recommendedName>
        <fullName evidence="5">TIGR00156 family protein</fullName>
    </recommendedName>
</protein>
<dbReference type="NCBIfam" id="NF033674">
    <property type="entry name" value="stress_OB_fold"/>
    <property type="match status" value="1"/>
</dbReference>
<feature type="signal peptide" evidence="2">
    <location>
        <begin position="1"/>
        <end position="20"/>
    </location>
</feature>
<dbReference type="AlphaFoldDB" id="A0A217ED00"/>
<organism evidence="3 4">
    <name type="scientific">Acinetobacter apis</name>
    <dbReference type="NCBI Taxonomy" id="1229165"/>
    <lineage>
        <taxon>Bacteria</taxon>
        <taxon>Pseudomonadati</taxon>
        <taxon>Pseudomonadota</taxon>
        <taxon>Gammaproteobacteria</taxon>
        <taxon>Moraxellales</taxon>
        <taxon>Moraxellaceae</taxon>
        <taxon>Acinetobacter</taxon>
    </lineage>
</organism>
<dbReference type="RefSeq" id="WP_088822400.1">
    <property type="nucleotide sequence ID" value="NZ_FZLN01000001.1"/>
</dbReference>
<dbReference type="InterPro" id="IPR005220">
    <property type="entry name" value="CarO-like"/>
</dbReference>